<dbReference type="EMBL" id="CP041637">
    <property type="protein sequence ID" value="QDO95662.1"/>
    <property type="molecule type" value="Genomic_DNA"/>
</dbReference>
<evidence type="ECO:0000259" key="4">
    <source>
        <dbReference type="Pfam" id="PF00080"/>
    </source>
</evidence>
<comment type="cofactor">
    <cofactor evidence="2">
        <name>Cu cation</name>
        <dbReference type="ChEBI" id="CHEBI:23378"/>
    </cofactor>
    <text evidence="2">Binds 1 copper ion per subunit.</text>
</comment>
<dbReference type="Proteomes" id="UP000319209">
    <property type="component" value="Chromosome"/>
</dbReference>
<reference evidence="5 6" key="1">
    <citation type="submission" date="2019-07" db="EMBL/GenBank/DDBJ databases">
        <title>Genome sequencing for Formosa sp. PS13.</title>
        <authorList>
            <person name="Park S.-J."/>
        </authorList>
    </citation>
    <scope>NUCLEOTIDE SEQUENCE [LARGE SCALE GENOMIC DNA]</scope>
    <source>
        <strain evidence="5 6">PS13</strain>
    </source>
</reference>
<dbReference type="InterPro" id="IPR036423">
    <property type="entry name" value="SOD-like_Cu/Zn_dom_sf"/>
</dbReference>
<evidence type="ECO:0000256" key="1">
    <source>
        <dbReference type="ARBA" id="ARBA00010457"/>
    </source>
</evidence>
<dbReference type="Gene3D" id="2.60.40.200">
    <property type="entry name" value="Superoxide dismutase, copper/zinc binding domain"/>
    <property type="match status" value="1"/>
</dbReference>
<evidence type="ECO:0000256" key="2">
    <source>
        <dbReference type="RuleBase" id="RU000393"/>
    </source>
</evidence>
<dbReference type="GO" id="GO:0005507">
    <property type="term" value="F:copper ion binding"/>
    <property type="evidence" value="ECO:0007669"/>
    <property type="project" value="InterPro"/>
</dbReference>
<dbReference type="InterPro" id="IPR001424">
    <property type="entry name" value="SOD_Cu_Zn_dom"/>
</dbReference>
<keyword evidence="2" id="KW-0186">Copper</keyword>
<feature type="domain" description="Superoxide dismutase copper/zinc binding" evidence="4">
    <location>
        <begin position="41"/>
        <end position="174"/>
    </location>
</feature>
<evidence type="ECO:0000313" key="5">
    <source>
        <dbReference type="EMBL" id="QDO95662.1"/>
    </source>
</evidence>
<dbReference type="AlphaFoldDB" id="A0A516GVW9"/>
<dbReference type="InterPro" id="IPR024134">
    <property type="entry name" value="SOD_Cu/Zn_/chaperone"/>
</dbReference>
<gene>
    <name evidence="5" type="ORF">FNB79_05790</name>
</gene>
<dbReference type="CDD" id="cd00305">
    <property type="entry name" value="Cu-Zn_Superoxide_Dismutase"/>
    <property type="match status" value="1"/>
</dbReference>
<dbReference type="EC" id="1.15.1.1" evidence="2"/>
<feature type="region of interest" description="Disordered" evidence="3">
    <location>
        <begin position="1"/>
        <end position="23"/>
    </location>
</feature>
<protein>
    <recommendedName>
        <fullName evidence="2">Superoxide dismutase [Cu-Zn]</fullName>
        <ecNumber evidence="2">1.15.1.1</ecNumber>
    </recommendedName>
</protein>
<dbReference type="PROSITE" id="PS00332">
    <property type="entry name" value="SOD_CU_ZN_2"/>
    <property type="match status" value="1"/>
</dbReference>
<comment type="cofactor">
    <cofactor evidence="2">
        <name>Zn(2+)</name>
        <dbReference type="ChEBI" id="CHEBI:29105"/>
    </cofactor>
    <text evidence="2">Binds 1 zinc ion per subunit.</text>
</comment>
<dbReference type="Pfam" id="PF00080">
    <property type="entry name" value="Sod_Cu"/>
    <property type="match status" value="1"/>
</dbReference>
<dbReference type="InterPro" id="IPR018152">
    <property type="entry name" value="SOD_Cu/Zn_BS"/>
</dbReference>
<dbReference type="KEGG" id="fop:FNB79_05790"/>
<keyword evidence="6" id="KW-1185">Reference proteome</keyword>
<comment type="similarity">
    <text evidence="1 2">Belongs to the Cu-Zn superoxide dismutase family.</text>
</comment>
<keyword evidence="2" id="KW-0560">Oxidoreductase</keyword>
<name>A0A516GVW9_9FLAO</name>
<sequence length="175" mass="19054">MSDPTHTPNTDSISTYNTTETEMDSTNQIKVTLQAKSDSKVSGTVVFTEINNTVKMLAELEGLNPKTVHAIHLHEKADCSSHDAKSSGGHWNPTNTKHGKWGDDQGYHRGDIGNFTTDENGKATVNFSTDEWCIKCQDTTRTITGRGIIIHEGTDDYTTQPTGDAGKRIACGAIK</sequence>
<evidence type="ECO:0000313" key="6">
    <source>
        <dbReference type="Proteomes" id="UP000319209"/>
    </source>
</evidence>
<comment type="function">
    <text evidence="2">Destroys radicals which are normally produced within the cells and which are toxic to biological systems.</text>
</comment>
<evidence type="ECO:0000256" key="3">
    <source>
        <dbReference type="SAM" id="MobiDB-lite"/>
    </source>
</evidence>
<dbReference type="PANTHER" id="PTHR10003">
    <property type="entry name" value="SUPEROXIDE DISMUTASE CU-ZN -RELATED"/>
    <property type="match status" value="1"/>
</dbReference>
<dbReference type="SUPFAM" id="SSF49329">
    <property type="entry name" value="Cu,Zn superoxide dismutase-like"/>
    <property type="match status" value="1"/>
</dbReference>
<dbReference type="OrthoDB" id="9792957at2"/>
<keyword evidence="2" id="KW-0862">Zinc</keyword>
<dbReference type="GO" id="GO:0004784">
    <property type="term" value="F:superoxide dismutase activity"/>
    <property type="evidence" value="ECO:0007669"/>
    <property type="project" value="UniProtKB-EC"/>
</dbReference>
<keyword evidence="2" id="KW-0479">Metal-binding</keyword>
<comment type="catalytic activity">
    <reaction evidence="2">
        <text>2 superoxide + 2 H(+) = H2O2 + O2</text>
        <dbReference type="Rhea" id="RHEA:20696"/>
        <dbReference type="ChEBI" id="CHEBI:15378"/>
        <dbReference type="ChEBI" id="CHEBI:15379"/>
        <dbReference type="ChEBI" id="CHEBI:16240"/>
        <dbReference type="ChEBI" id="CHEBI:18421"/>
        <dbReference type="EC" id="1.15.1.1"/>
    </reaction>
</comment>
<proteinExistence type="inferred from homology"/>
<feature type="region of interest" description="Disordered" evidence="3">
    <location>
        <begin position="80"/>
        <end position="104"/>
    </location>
</feature>
<organism evidence="5 6">
    <name type="scientific">Formosa sediminum</name>
    <dbReference type="NCBI Taxonomy" id="2594004"/>
    <lineage>
        <taxon>Bacteria</taxon>
        <taxon>Pseudomonadati</taxon>
        <taxon>Bacteroidota</taxon>
        <taxon>Flavobacteriia</taxon>
        <taxon>Flavobacteriales</taxon>
        <taxon>Flavobacteriaceae</taxon>
        <taxon>Formosa</taxon>
    </lineage>
</organism>
<accession>A0A516GVW9</accession>